<dbReference type="InterPro" id="IPR050483">
    <property type="entry name" value="CoA-transferase_III_domain"/>
</dbReference>
<gene>
    <name evidence="2" type="ordered locus">PHZ_c1175</name>
</gene>
<dbReference type="InterPro" id="IPR044855">
    <property type="entry name" value="CoA-Trfase_III_dom3_sf"/>
</dbReference>
<dbReference type="Gene3D" id="3.30.1540.10">
    <property type="entry name" value="formyl-coa transferase, domain 3"/>
    <property type="match status" value="1"/>
</dbReference>
<protein>
    <submittedName>
        <fullName evidence="2">Fatty acid-CoA racemase</fullName>
    </submittedName>
</protein>
<dbReference type="AlphaFoldDB" id="B4R8G2"/>
<dbReference type="Pfam" id="PF02515">
    <property type="entry name" value="CoA_transf_3"/>
    <property type="match status" value="1"/>
</dbReference>
<evidence type="ECO:0000313" key="3">
    <source>
        <dbReference type="Proteomes" id="UP000001868"/>
    </source>
</evidence>
<dbReference type="PANTHER" id="PTHR48207">
    <property type="entry name" value="SUCCINATE--HYDROXYMETHYLGLUTARATE COA-TRANSFERASE"/>
    <property type="match status" value="1"/>
</dbReference>
<dbReference type="Gene3D" id="3.40.50.10540">
    <property type="entry name" value="Crotonobetainyl-coa:carnitine coa-transferase, domain 1"/>
    <property type="match status" value="1"/>
</dbReference>
<name>B4R8G2_PHEZH</name>
<dbReference type="InterPro" id="IPR003673">
    <property type="entry name" value="CoA-Trfase_fam_III"/>
</dbReference>
<dbReference type="SUPFAM" id="SSF89796">
    <property type="entry name" value="CoA-transferase family III (CaiB/BaiF)"/>
    <property type="match status" value="1"/>
</dbReference>
<dbReference type="eggNOG" id="COG1804">
    <property type="taxonomic scope" value="Bacteria"/>
</dbReference>
<dbReference type="EMBL" id="CP000747">
    <property type="protein sequence ID" value="ACG77589.1"/>
    <property type="molecule type" value="Genomic_DNA"/>
</dbReference>
<evidence type="ECO:0000256" key="1">
    <source>
        <dbReference type="ARBA" id="ARBA00022679"/>
    </source>
</evidence>
<dbReference type="PANTHER" id="PTHR48207:SF3">
    <property type="entry name" value="SUCCINATE--HYDROXYMETHYLGLUTARATE COA-TRANSFERASE"/>
    <property type="match status" value="1"/>
</dbReference>
<proteinExistence type="predicted"/>
<reference evidence="2 3" key="1">
    <citation type="journal article" date="2008" name="BMC Genomics">
        <title>Complete genome of Phenylobacterium zucineum - a novel facultative intracellular bacterium isolated from human erythroleukemia cell line K562.</title>
        <authorList>
            <person name="Luo Y."/>
            <person name="Xu X."/>
            <person name="Ding Z."/>
            <person name="Liu Z."/>
            <person name="Zhang B."/>
            <person name="Yan Z."/>
            <person name="Sun J."/>
            <person name="Hu S."/>
            <person name="Hu X."/>
        </authorList>
    </citation>
    <scope>NUCLEOTIDE SEQUENCE [LARGE SCALE GENOMIC DNA]</scope>
    <source>
        <strain evidence="2 3">HLK1</strain>
    </source>
</reference>
<organism evidence="2 3">
    <name type="scientific">Phenylobacterium zucineum (strain HLK1)</name>
    <dbReference type="NCBI Taxonomy" id="450851"/>
    <lineage>
        <taxon>Bacteria</taxon>
        <taxon>Pseudomonadati</taxon>
        <taxon>Pseudomonadota</taxon>
        <taxon>Alphaproteobacteria</taxon>
        <taxon>Caulobacterales</taxon>
        <taxon>Caulobacteraceae</taxon>
        <taxon>Phenylobacterium</taxon>
    </lineage>
</organism>
<keyword evidence="1" id="KW-0808">Transferase</keyword>
<dbReference type="HOGENOM" id="CLU_033975_2_1_5"/>
<dbReference type="KEGG" id="pzu:PHZ_c1175"/>
<evidence type="ECO:0000313" key="2">
    <source>
        <dbReference type="EMBL" id="ACG77589.1"/>
    </source>
</evidence>
<dbReference type="STRING" id="450851.PHZ_c1175"/>
<keyword evidence="3" id="KW-1185">Reference proteome</keyword>
<dbReference type="RefSeq" id="WP_012521735.1">
    <property type="nucleotide sequence ID" value="NC_011144.1"/>
</dbReference>
<dbReference type="Proteomes" id="UP000001868">
    <property type="component" value="Chromosome"/>
</dbReference>
<dbReference type="InterPro" id="IPR023606">
    <property type="entry name" value="CoA-Trfase_III_dom_1_sf"/>
</dbReference>
<sequence length="398" mass="42224">MLLQGLKVVDFTAYIAGPGAACILGDWGADVIKVERPGGDSMRHIFADLKTDLGANPTFDLDNRGKRGVVLDISKPEGREALAKLAEQADVFLTNVRPASLRRAGLDDETLRAANPRLVYAVITGYGLEGPEAHKPGFDVTAFWARAGVANMTAPKGMDPFLLRSGVGDHTTSLATVSAILAALYERERTGVGRLVQTSLLATGIYVMSSDLAVQLRFGRLASARTRDNPINALANFYKSADGRWFVHNPRGPGGGWEAFCEAAGRPDLIADERFATGKARRENAKALTEAFDEGFGALPFDEIARRLDAADLVWAPVQTPAEVAADPQAAAAGAFLEIEDGQGGTYRSVAAPARFPGADAERRPPAPALGQHTREVLAELGYGEAQIEAMLQAGAAA</sequence>
<accession>B4R8G2</accession>
<dbReference type="GO" id="GO:0008410">
    <property type="term" value="F:CoA-transferase activity"/>
    <property type="evidence" value="ECO:0007669"/>
    <property type="project" value="TreeGrafter"/>
</dbReference>